<dbReference type="KEGG" id="sgv:B1H19_02560"/>
<reference evidence="2 3" key="1">
    <citation type="submission" date="2017-04" db="EMBL/GenBank/DDBJ databases">
        <title>Complete Genome Sequence of Streptomyces gilvosporeus F607, a Capable Producer of Natamycin.</title>
        <authorList>
            <person name="Zong G."/>
            <person name="Zhong C."/>
            <person name="Fu J."/>
            <person name="Qin R."/>
            <person name="Cao G."/>
        </authorList>
    </citation>
    <scope>NUCLEOTIDE SEQUENCE [LARGE SCALE GENOMIC DNA]</scope>
    <source>
        <strain evidence="2 3">F607</strain>
    </source>
</reference>
<evidence type="ECO:0000313" key="2">
    <source>
        <dbReference type="EMBL" id="ARF53200.1"/>
    </source>
</evidence>
<dbReference type="OrthoDB" id="9938728at2"/>
<feature type="chain" id="PRO_5011962468" evidence="1">
    <location>
        <begin position="30"/>
        <end position="138"/>
    </location>
</feature>
<keyword evidence="3" id="KW-1185">Reference proteome</keyword>
<evidence type="ECO:0000313" key="3">
    <source>
        <dbReference type="Proteomes" id="UP000192726"/>
    </source>
</evidence>
<organism evidence="2 3">
    <name type="scientific">Streptomyces gilvosporeus</name>
    <dbReference type="NCBI Taxonomy" id="553510"/>
    <lineage>
        <taxon>Bacteria</taxon>
        <taxon>Bacillati</taxon>
        <taxon>Actinomycetota</taxon>
        <taxon>Actinomycetes</taxon>
        <taxon>Kitasatosporales</taxon>
        <taxon>Streptomycetaceae</taxon>
        <taxon>Streptomyces</taxon>
    </lineage>
</organism>
<sequence length="138" mass="14091">MAPVRATTALTATAAAFSLALSVATPAAAAAHASTPHAAQLAEDNVNCVDYNVNNNLIGDNLFVLTDLDPQETESTPPGTVDSVCTNSALSTEPATMTATFSNGTTKSATLQPGQSVTFKPPHGDVDDRIRGIHGQLG</sequence>
<feature type="signal peptide" evidence="1">
    <location>
        <begin position="1"/>
        <end position="29"/>
    </location>
</feature>
<dbReference type="Proteomes" id="UP000192726">
    <property type="component" value="Chromosome"/>
</dbReference>
<dbReference type="EMBL" id="CP020569">
    <property type="protein sequence ID" value="ARF53200.1"/>
    <property type="molecule type" value="Genomic_DNA"/>
</dbReference>
<protein>
    <submittedName>
        <fullName evidence="2">Uncharacterized protein</fullName>
    </submittedName>
</protein>
<name>A0A1V0TJZ9_9ACTN</name>
<proteinExistence type="predicted"/>
<gene>
    <name evidence="2" type="ORF">B1H19_02560</name>
</gene>
<keyword evidence="1" id="KW-0732">Signal</keyword>
<evidence type="ECO:0000256" key="1">
    <source>
        <dbReference type="SAM" id="SignalP"/>
    </source>
</evidence>
<dbReference type="RefSeq" id="WP_083102631.1">
    <property type="nucleotide sequence ID" value="NZ_CP020569.1"/>
</dbReference>
<accession>A0A1V0TJZ9</accession>
<dbReference type="AlphaFoldDB" id="A0A1V0TJZ9"/>